<accession>A0A1M6MMM2</accession>
<dbReference type="Pfam" id="PF01569">
    <property type="entry name" value="PAP2"/>
    <property type="match status" value="1"/>
</dbReference>
<dbReference type="AlphaFoldDB" id="A0A1M6MMM2"/>
<dbReference type="CDD" id="cd01610">
    <property type="entry name" value="PAP2_like"/>
    <property type="match status" value="1"/>
</dbReference>
<dbReference type="Proteomes" id="UP000184248">
    <property type="component" value="Unassembled WGS sequence"/>
</dbReference>
<dbReference type="OrthoDB" id="8477781at2"/>
<name>A0A1M6MMM2_9GAMM</name>
<organism evidence="3 4">
    <name type="scientific">Halomonas caseinilytica</name>
    <dbReference type="NCBI Taxonomy" id="438744"/>
    <lineage>
        <taxon>Bacteria</taxon>
        <taxon>Pseudomonadati</taxon>
        <taxon>Pseudomonadota</taxon>
        <taxon>Gammaproteobacteria</taxon>
        <taxon>Oceanospirillales</taxon>
        <taxon>Halomonadaceae</taxon>
        <taxon>Halomonas</taxon>
    </lineage>
</organism>
<proteinExistence type="predicted"/>
<dbReference type="Gene3D" id="1.20.144.10">
    <property type="entry name" value="Phosphatidic acid phosphatase type 2/haloperoxidase"/>
    <property type="match status" value="1"/>
</dbReference>
<dbReference type="SMART" id="SM00014">
    <property type="entry name" value="acidPPc"/>
    <property type="match status" value="1"/>
</dbReference>
<keyword evidence="4" id="KW-1185">Reference proteome</keyword>
<keyword evidence="3" id="KW-0808">Transferase</keyword>
<dbReference type="SUPFAM" id="SSF48317">
    <property type="entry name" value="Acid phosphatase/Vanadium-dependent haloperoxidase"/>
    <property type="match status" value="1"/>
</dbReference>
<evidence type="ECO:0000256" key="1">
    <source>
        <dbReference type="SAM" id="Phobius"/>
    </source>
</evidence>
<dbReference type="EMBL" id="FRAL01000001">
    <property type="protein sequence ID" value="SHJ84735.1"/>
    <property type="molecule type" value="Genomic_DNA"/>
</dbReference>
<feature type="transmembrane region" description="Helical" evidence="1">
    <location>
        <begin position="193"/>
        <end position="214"/>
    </location>
</feature>
<reference evidence="4" key="1">
    <citation type="submission" date="2016-11" db="EMBL/GenBank/DDBJ databases">
        <authorList>
            <person name="Varghese N."/>
            <person name="Submissions S."/>
        </authorList>
    </citation>
    <scope>NUCLEOTIDE SEQUENCE [LARGE SCALE GENOMIC DNA]</scope>
    <source>
        <strain evidence="4">ALO Sharm</strain>
    </source>
</reference>
<evidence type="ECO:0000259" key="2">
    <source>
        <dbReference type="SMART" id="SM00014"/>
    </source>
</evidence>
<evidence type="ECO:0000313" key="3">
    <source>
        <dbReference type="EMBL" id="SHJ84735.1"/>
    </source>
</evidence>
<gene>
    <name evidence="3" type="ORF">SAMN05192556_10195</name>
</gene>
<dbReference type="InterPro" id="IPR036938">
    <property type="entry name" value="PAP2/HPO_sf"/>
</dbReference>
<dbReference type="GO" id="GO:0016301">
    <property type="term" value="F:kinase activity"/>
    <property type="evidence" value="ECO:0007669"/>
    <property type="project" value="UniProtKB-KW"/>
</dbReference>
<feature type="transmembrane region" description="Helical" evidence="1">
    <location>
        <begin position="60"/>
        <end position="77"/>
    </location>
</feature>
<evidence type="ECO:0000313" key="4">
    <source>
        <dbReference type="Proteomes" id="UP000184248"/>
    </source>
</evidence>
<keyword evidence="3" id="KW-0418">Kinase</keyword>
<dbReference type="RefSeq" id="WP_064697961.1">
    <property type="nucleotide sequence ID" value="NZ_BDEO01000001.1"/>
</dbReference>
<feature type="transmembrane region" description="Helical" evidence="1">
    <location>
        <begin position="144"/>
        <end position="162"/>
    </location>
</feature>
<keyword evidence="1" id="KW-0472">Membrane</keyword>
<protein>
    <submittedName>
        <fullName evidence="3">Lipid-A kinase</fullName>
    </submittedName>
</protein>
<dbReference type="InterPro" id="IPR000326">
    <property type="entry name" value="PAP2/HPO"/>
</dbReference>
<sequence>MKLSRILLLNVIGMLIITSWWFPSLSFWTVLDDAVFWWFNQTIGDDNLRWTEVLAALNSRRYDILIMLCMLTLMGWASYRDRQGGWRRWFGIGVTMLITAGLVSELVRHVITYGHPSPTLAFDEVNLVSSFVEFATKDQAGNSFPGDHGIMSMIFAGFMLTFGDRVTRLASIALAILATAPRVMVGAHWLSDVLVGSLSICLLLLPWVLCTPLASRMSVSVMVGLERLESLWPLKKDNRP</sequence>
<feature type="transmembrane region" description="Helical" evidence="1">
    <location>
        <begin position="89"/>
        <end position="111"/>
    </location>
</feature>
<feature type="transmembrane region" description="Helical" evidence="1">
    <location>
        <begin position="7"/>
        <end position="31"/>
    </location>
</feature>
<feature type="domain" description="Phosphatidic acid phosphatase type 2/haloperoxidase" evidence="2">
    <location>
        <begin position="92"/>
        <end position="208"/>
    </location>
</feature>
<keyword evidence="1" id="KW-0812">Transmembrane</keyword>
<keyword evidence="1" id="KW-1133">Transmembrane helix</keyword>